<evidence type="ECO:0000313" key="4">
    <source>
        <dbReference type="EMBL" id="KKL73784.1"/>
    </source>
</evidence>
<dbReference type="InterPro" id="IPR003591">
    <property type="entry name" value="Leu-rich_rpt_typical-subtyp"/>
</dbReference>
<evidence type="ECO:0000256" key="2">
    <source>
        <dbReference type="ARBA" id="ARBA00022737"/>
    </source>
</evidence>
<evidence type="ECO:0000256" key="1">
    <source>
        <dbReference type="ARBA" id="ARBA00022614"/>
    </source>
</evidence>
<sequence length="297" mass="34629">MGRMGVDILDDDDEADIAAFMLDACGIDSSKFYFAERILTRENFEKNYSFLVKMVQVRQPKYTVKTNVISRAPYFVIGYFALLTGAKISEELRRGILEAAKWKHEEGYWLDEGFALKRKRYLEDFREKIQIHKTGQKLHAAIFKYYEKDFLASKVVVGINQFRDYYDSGKIQEIEHVNLDGWGLKSIPEEIFELRNLKSLSLEFNELTEVPEEISNLTSLKYIYLDYNLLELLPKSIGTLSSLKELSITHNDISYLPESIKNLENLKHIYVRGTKITQAPKFLKIDRFDDPSKTIYL</sequence>
<dbReference type="PROSITE" id="PS51450">
    <property type="entry name" value="LRR"/>
    <property type="match status" value="1"/>
</dbReference>
<dbReference type="SMART" id="SM00365">
    <property type="entry name" value="LRR_SD22"/>
    <property type="match status" value="2"/>
</dbReference>
<dbReference type="Pfam" id="PF23598">
    <property type="entry name" value="LRR_14"/>
    <property type="match status" value="1"/>
</dbReference>
<accession>A0A0F9EIH4</accession>
<keyword evidence="1" id="KW-0433">Leucine-rich repeat</keyword>
<dbReference type="InterPro" id="IPR032675">
    <property type="entry name" value="LRR_dom_sf"/>
</dbReference>
<dbReference type="GO" id="GO:0005737">
    <property type="term" value="C:cytoplasm"/>
    <property type="evidence" value="ECO:0007669"/>
    <property type="project" value="TreeGrafter"/>
</dbReference>
<dbReference type="SUPFAM" id="SSF52058">
    <property type="entry name" value="L domain-like"/>
    <property type="match status" value="1"/>
</dbReference>
<dbReference type="InterPro" id="IPR055414">
    <property type="entry name" value="LRR_R13L4/SHOC2-like"/>
</dbReference>
<proteinExistence type="predicted"/>
<dbReference type="SMART" id="SM00369">
    <property type="entry name" value="LRR_TYP"/>
    <property type="match status" value="3"/>
</dbReference>
<keyword evidence="2" id="KW-0677">Repeat</keyword>
<dbReference type="EMBL" id="LAZR01024855">
    <property type="protein sequence ID" value="KKL73784.1"/>
    <property type="molecule type" value="Genomic_DNA"/>
</dbReference>
<protein>
    <recommendedName>
        <fullName evidence="3">Disease resistance R13L4/SHOC-2-like LRR domain-containing protein</fullName>
    </recommendedName>
</protein>
<dbReference type="PANTHER" id="PTHR48051:SF1">
    <property type="entry name" value="RAS SUPPRESSOR PROTEIN 1"/>
    <property type="match status" value="1"/>
</dbReference>
<comment type="caution">
    <text evidence="4">The sequence shown here is derived from an EMBL/GenBank/DDBJ whole genome shotgun (WGS) entry which is preliminary data.</text>
</comment>
<dbReference type="InterPro" id="IPR050216">
    <property type="entry name" value="LRR_domain-containing"/>
</dbReference>
<dbReference type="AlphaFoldDB" id="A0A0F9EIH4"/>
<reference evidence="4" key="1">
    <citation type="journal article" date="2015" name="Nature">
        <title>Complex archaea that bridge the gap between prokaryotes and eukaryotes.</title>
        <authorList>
            <person name="Spang A."/>
            <person name="Saw J.H."/>
            <person name="Jorgensen S.L."/>
            <person name="Zaremba-Niedzwiedzka K."/>
            <person name="Martijn J."/>
            <person name="Lind A.E."/>
            <person name="van Eijk R."/>
            <person name="Schleper C."/>
            <person name="Guy L."/>
            <person name="Ettema T.J."/>
        </authorList>
    </citation>
    <scope>NUCLEOTIDE SEQUENCE</scope>
</reference>
<evidence type="ECO:0000259" key="3">
    <source>
        <dbReference type="Pfam" id="PF23598"/>
    </source>
</evidence>
<organism evidence="4">
    <name type="scientific">marine sediment metagenome</name>
    <dbReference type="NCBI Taxonomy" id="412755"/>
    <lineage>
        <taxon>unclassified sequences</taxon>
        <taxon>metagenomes</taxon>
        <taxon>ecological metagenomes</taxon>
    </lineage>
</organism>
<name>A0A0F9EIH4_9ZZZZ</name>
<feature type="domain" description="Disease resistance R13L4/SHOC-2-like LRR" evidence="3">
    <location>
        <begin position="173"/>
        <end position="267"/>
    </location>
</feature>
<gene>
    <name evidence="4" type="ORF">LCGC14_2071430</name>
</gene>
<dbReference type="InterPro" id="IPR001611">
    <property type="entry name" value="Leu-rich_rpt"/>
</dbReference>
<dbReference type="Gene3D" id="3.80.10.10">
    <property type="entry name" value="Ribonuclease Inhibitor"/>
    <property type="match status" value="1"/>
</dbReference>
<dbReference type="PANTHER" id="PTHR48051">
    <property type="match status" value="1"/>
</dbReference>